<evidence type="ECO:0000313" key="9">
    <source>
        <dbReference type="EMBL" id="MCJ8209000.1"/>
    </source>
</evidence>
<feature type="domain" description="Glycoside hydrolase family 2 immunoglobulin-like beta-sandwich" evidence="5">
    <location>
        <begin position="211"/>
        <end position="290"/>
    </location>
</feature>
<reference evidence="9" key="1">
    <citation type="submission" date="2022-04" db="EMBL/GenBank/DDBJ databases">
        <title>Mucilaginibacter sp. RS28 isolated from freshwater.</title>
        <authorList>
            <person name="Ko S.-R."/>
        </authorList>
    </citation>
    <scope>NUCLEOTIDE SEQUENCE</scope>
    <source>
        <strain evidence="9">RS28</strain>
    </source>
</reference>
<dbReference type="Proteomes" id="UP001139450">
    <property type="component" value="Unassembled WGS sequence"/>
</dbReference>
<evidence type="ECO:0000256" key="3">
    <source>
        <dbReference type="ARBA" id="ARBA00023295"/>
    </source>
</evidence>
<keyword evidence="2" id="KW-0378">Hydrolase</keyword>
<evidence type="ECO:0000313" key="10">
    <source>
        <dbReference type="Proteomes" id="UP001139450"/>
    </source>
</evidence>
<dbReference type="InterPro" id="IPR006104">
    <property type="entry name" value="Glyco_hydro_2_N"/>
</dbReference>
<proteinExistence type="inferred from homology"/>
<feature type="chain" id="PRO_5040736207" evidence="4">
    <location>
        <begin position="22"/>
        <end position="881"/>
    </location>
</feature>
<dbReference type="PRINTS" id="PR00132">
    <property type="entry name" value="GLHYDRLASE2"/>
</dbReference>
<comment type="similarity">
    <text evidence="1">Belongs to the glycosyl hydrolase 2 family.</text>
</comment>
<keyword evidence="3" id="KW-0326">Glycosidase</keyword>
<evidence type="ECO:0000256" key="2">
    <source>
        <dbReference type="ARBA" id="ARBA00022801"/>
    </source>
</evidence>
<feature type="signal peptide" evidence="4">
    <location>
        <begin position="1"/>
        <end position="21"/>
    </location>
</feature>
<feature type="domain" description="Glycoside hydrolase family 2 catalytic" evidence="6">
    <location>
        <begin position="297"/>
        <end position="600"/>
    </location>
</feature>
<dbReference type="Gene3D" id="3.20.20.80">
    <property type="entry name" value="Glycosidases"/>
    <property type="match status" value="1"/>
</dbReference>
<keyword evidence="4" id="KW-0732">Signal</keyword>
<dbReference type="Gene3D" id="2.60.40.10">
    <property type="entry name" value="Immunoglobulins"/>
    <property type="match status" value="2"/>
</dbReference>
<evidence type="ECO:0000259" key="8">
    <source>
        <dbReference type="Pfam" id="PF11721"/>
    </source>
</evidence>
<evidence type="ECO:0000256" key="4">
    <source>
        <dbReference type="SAM" id="SignalP"/>
    </source>
</evidence>
<dbReference type="InterPro" id="IPR021720">
    <property type="entry name" value="Malectin_dom"/>
</dbReference>
<dbReference type="Pfam" id="PF00703">
    <property type="entry name" value="Glyco_hydro_2"/>
    <property type="match status" value="1"/>
</dbReference>
<dbReference type="PANTHER" id="PTHR42732:SF1">
    <property type="entry name" value="BETA-MANNOSIDASE"/>
    <property type="match status" value="1"/>
</dbReference>
<dbReference type="InterPro" id="IPR008979">
    <property type="entry name" value="Galactose-bd-like_sf"/>
</dbReference>
<dbReference type="InterPro" id="IPR006102">
    <property type="entry name" value="Ig-like_GH2"/>
</dbReference>
<evidence type="ECO:0000256" key="1">
    <source>
        <dbReference type="ARBA" id="ARBA00007401"/>
    </source>
</evidence>
<dbReference type="InterPro" id="IPR006101">
    <property type="entry name" value="Glyco_hydro_2"/>
</dbReference>
<accession>A0A9X1X282</accession>
<dbReference type="SUPFAM" id="SSF49303">
    <property type="entry name" value="beta-Galactosidase/glucuronidase domain"/>
    <property type="match status" value="1"/>
</dbReference>
<evidence type="ECO:0000259" key="5">
    <source>
        <dbReference type="Pfam" id="PF00703"/>
    </source>
</evidence>
<dbReference type="Pfam" id="PF11721">
    <property type="entry name" value="Malectin"/>
    <property type="match status" value="1"/>
</dbReference>
<comment type="caution">
    <text evidence="9">The sequence shown here is derived from an EMBL/GenBank/DDBJ whole genome shotgun (WGS) entry which is preliminary data.</text>
</comment>
<dbReference type="PANTHER" id="PTHR42732">
    <property type="entry name" value="BETA-GALACTOSIDASE"/>
    <property type="match status" value="1"/>
</dbReference>
<dbReference type="AlphaFoldDB" id="A0A9X1X282"/>
<dbReference type="InterPro" id="IPR017853">
    <property type="entry name" value="GH"/>
</dbReference>
<dbReference type="EMBL" id="JALJEJ010000002">
    <property type="protein sequence ID" value="MCJ8209000.1"/>
    <property type="molecule type" value="Genomic_DNA"/>
</dbReference>
<name>A0A9X1X282_9SPHI</name>
<dbReference type="InterPro" id="IPR051913">
    <property type="entry name" value="GH2_Domain-Containing"/>
</dbReference>
<dbReference type="Gene3D" id="2.60.120.260">
    <property type="entry name" value="Galactose-binding domain-like"/>
    <property type="match status" value="1"/>
</dbReference>
<dbReference type="Pfam" id="PF02837">
    <property type="entry name" value="Glyco_hydro_2_N"/>
    <property type="match status" value="1"/>
</dbReference>
<dbReference type="SUPFAM" id="SSF49785">
    <property type="entry name" value="Galactose-binding domain-like"/>
    <property type="match status" value="1"/>
</dbReference>
<evidence type="ECO:0000259" key="7">
    <source>
        <dbReference type="Pfam" id="PF02837"/>
    </source>
</evidence>
<keyword evidence="10" id="KW-1185">Reference proteome</keyword>
<sequence length="881" mass="99202">MIKKLLLTALMPLLCARLSFAQTRIVQSINSNWLFHKDIPGSADATSWERVSLPHTWNTQDVNDDEPGYYRGKGIYKKTIYIPANWKDKNIDLYFEGANQVTQVFVNGVFAGRHIGGYTAFSIPVSKLLKFSSDTVSANQIMVEVDNSADPGVPPLSADFTFYGGIYRNVFLVATGRPHLDVSGPGQAGLRISTPRVNEQMAVIITNTKVKELKDRSAYKIINEIVDRDGRSVDRIEQKLDGEGVSVKQALSKPHLWSCDDPYLYRVITRLINNKTKEVVDQQTNSLGIRWFKFSADSGFFLNGKHVKLIGANRHQDFRDMGNALPEALQERDIVLLKNMGANFIRIAHYPQAPSILQACDRLGIIASVEIPVVNEINESETFYKNCLDMQREMIDQNFNHPSVVIWAYMNEVLLHPHYKEGSKERQLYFGNIVKLAKRIDSLSKAEDPARFTMIPCNGNFDLYNNTGLTKVPQIVGWNIYSGWYSGGLEGFERFLERHHANLPDKPLIVTEFGADADIRSHSSDPVRFDKTIEYQRIYHMHDLKEIMARPFVAGAAVWNLVDFNSEGRGESTPHINTKGLTTDAREPKEAYFLYQANLLKVPFLKLGGNQWLLRSGIASADGTSMQEVVVFTNQPFVALWLNGKLLKKVEAKDHIAVFQVPFRNGLNYIKASDGKGLEDDQTVKFKMIASDLAHDTTFDALNVSLGDPRFFVDQKMQQVWLPEKPYTKGSWGYLGGQVFRLNSLNRQPFGSDKAIVNTNNDAIYETQRIGLTGFKADVPDGEYAVTLHFAELQAKNNAEKSIYNLDATVAKEVEQTRSFDVQINGKTILEDLSNHNYLLPATAYYSTTIITAEKGQGITIDFIPHQGQAILNAVQIKKIF</sequence>
<evidence type="ECO:0000259" key="6">
    <source>
        <dbReference type="Pfam" id="PF02836"/>
    </source>
</evidence>
<gene>
    <name evidence="9" type="ORF">MUY27_04720</name>
</gene>
<organism evidence="9 10">
    <name type="scientific">Mucilaginibacter straminoryzae</name>
    <dbReference type="NCBI Taxonomy" id="2932774"/>
    <lineage>
        <taxon>Bacteria</taxon>
        <taxon>Pseudomonadati</taxon>
        <taxon>Bacteroidota</taxon>
        <taxon>Sphingobacteriia</taxon>
        <taxon>Sphingobacteriales</taxon>
        <taxon>Sphingobacteriaceae</taxon>
        <taxon>Mucilaginibacter</taxon>
    </lineage>
</organism>
<protein>
    <submittedName>
        <fullName evidence="9">Malectin domain-containing carbohydrate-binding protein</fullName>
    </submittedName>
</protein>
<dbReference type="InterPro" id="IPR036156">
    <property type="entry name" value="Beta-gal/glucu_dom_sf"/>
</dbReference>
<dbReference type="GO" id="GO:0004553">
    <property type="term" value="F:hydrolase activity, hydrolyzing O-glycosyl compounds"/>
    <property type="evidence" value="ECO:0007669"/>
    <property type="project" value="InterPro"/>
</dbReference>
<dbReference type="GO" id="GO:0005975">
    <property type="term" value="P:carbohydrate metabolic process"/>
    <property type="evidence" value="ECO:0007669"/>
    <property type="project" value="InterPro"/>
</dbReference>
<dbReference type="Gene3D" id="2.60.120.430">
    <property type="entry name" value="Galactose-binding lectin"/>
    <property type="match status" value="1"/>
</dbReference>
<feature type="domain" description="Malectin" evidence="8">
    <location>
        <begin position="751"/>
        <end position="834"/>
    </location>
</feature>
<dbReference type="InterPro" id="IPR013783">
    <property type="entry name" value="Ig-like_fold"/>
</dbReference>
<feature type="domain" description="Glycosyl hydrolases family 2 sugar binding" evidence="7">
    <location>
        <begin position="61"/>
        <end position="174"/>
    </location>
</feature>
<dbReference type="InterPro" id="IPR006103">
    <property type="entry name" value="Glyco_hydro_2_cat"/>
</dbReference>
<dbReference type="RefSeq" id="WP_245128834.1">
    <property type="nucleotide sequence ID" value="NZ_JALJEJ010000002.1"/>
</dbReference>
<dbReference type="SUPFAM" id="SSF51445">
    <property type="entry name" value="(Trans)glycosidases"/>
    <property type="match status" value="1"/>
</dbReference>
<dbReference type="Pfam" id="PF02836">
    <property type="entry name" value="Glyco_hydro_2_C"/>
    <property type="match status" value="1"/>
</dbReference>